<dbReference type="RefSeq" id="WP_130540880.1">
    <property type="nucleotide sequence ID" value="NZ_CP042431.1"/>
</dbReference>
<evidence type="ECO:0000256" key="5">
    <source>
        <dbReference type="ARBA" id="ARBA00023237"/>
    </source>
</evidence>
<dbReference type="Proteomes" id="UP000293874">
    <property type="component" value="Unassembled WGS sequence"/>
</dbReference>
<evidence type="ECO:0000256" key="1">
    <source>
        <dbReference type="ARBA" id="ARBA00004442"/>
    </source>
</evidence>
<comment type="caution">
    <text evidence="8">The sequence shown here is derived from an EMBL/GenBank/DDBJ whole genome shotgun (WGS) entry which is preliminary data.</text>
</comment>
<evidence type="ECO:0000259" key="6">
    <source>
        <dbReference type="Pfam" id="PF07980"/>
    </source>
</evidence>
<dbReference type="AlphaFoldDB" id="A0A4Q7N681"/>
<dbReference type="InterPro" id="IPR012944">
    <property type="entry name" value="SusD_RagB_dom"/>
</dbReference>
<evidence type="ECO:0000313" key="9">
    <source>
        <dbReference type="Proteomes" id="UP000293874"/>
    </source>
</evidence>
<evidence type="ECO:0000259" key="7">
    <source>
        <dbReference type="Pfam" id="PF14322"/>
    </source>
</evidence>
<reference evidence="8 9" key="1">
    <citation type="submission" date="2019-02" db="EMBL/GenBank/DDBJ databases">
        <title>Genomic Encyclopedia of Type Strains, Phase IV (KMG-IV): sequencing the most valuable type-strain genomes for metagenomic binning, comparative biology and taxonomic classification.</title>
        <authorList>
            <person name="Goeker M."/>
        </authorList>
    </citation>
    <scope>NUCLEOTIDE SEQUENCE [LARGE SCALE GENOMIC DNA]</scope>
    <source>
        <strain evidence="8 9">DSM 18116</strain>
    </source>
</reference>
<evidence type="ECO:0000313" key="8">
    <source>
        <dbReference type="EMBL" id="RZS76585.1"/>
    </source>
</evidence>
<feature type="domain" description="RagB/SusD" evidence="6">
    <location>
        <begin position="328"/>
        <end position="520"/>
    </location>
</feature>
<evidence type="ECO:0000256" key="3">
    <source>
        <dbReference type="ARBA" id="ARBA00022729"/>
    </source>
</evidence>
<dbReference type="EMBL" id="SGXA01000001">
    <property type="protein sequence ID" value="RZS76585.1"/>
    <property type="molecule type" value="Genomic_DNA"/>
</dbReference>
<feature type="domain" description="SusD-like N-terminal" evidence="7">
    <location>
        <begin position="113"/>
        <end position="240"/>
    </location>
</feature>
<dbReference type="GO" id="GO:0009279">
    <property type="term" value="C:cell outer membrane"/>
    <property type="evidence" value="ECO:0007669"/>
    <property type="project" value="UniProtKB-SubCell"/>
</dbReference>
<gene>
    <name evidence="8" type="ORF">EV199_2471</name>
</gene>
<name>A0A4Q7N681_9BACT</name>
<dbReference type="OrthoDB" id="9783641at2"/>
<keyword evidence="4" id="KW-0472">Membrane</keyword>
<dbReference type="Pfam" id="PF07980">
    <property type="entry name" value="SusD_RagB"/>
    <property type="match status" value="1"/>
</dbReference>
<keyword evidence="3" id="KW-0732">Signal</keyword>
<dbReference type="Pfam" id="PF14322">
    <property type="entry name" value="SusD-like_3"/>
    <property type="match status" value="1"/>
</dbReference>
<dbReference type="Gene3D" id="1.25.40.390">
    <property type="match status" value="1"/>
</dbReference>
<organism evidence="8 9">
    <name type="scientific">Pseudobacter ginsenosidimutans</name>
    <dbReference type="NCBI Taxonomy" id="661488"/>
    <lineage>
        <taxon>Bacteria</taxon>
        <taxon>Pseudomonadati</taxon>
        <taxon>Bacteroidota</taxon>
        <taxon>Chitinophagia</taxon>
        <taxon>Chitinophagales</taxon>
        <taxon>Chitinophagaceae</taxon>
        <taxon>Pseudobacter</taxon>
    </lineage>
</organism>
<dbReference type="SUPFAM" id="SSF48452">
    <property type="entry name" value="TPR-like"/>
    <property type="match status" value="1"/>
</dbReference>
<keyword evidence="9" id="KW-1185">Reference proteome</keyword>
<keyword evidence="5" id="KW-0998">Cell outer membrane</keyword>
<dbReference type="InterPro" id="IPR011990">
    <property type="entry name" value="TPR-like_helical_dom_sf"/>
</dbReference>
<proteinExistence type="inferred from homology"/>
<sequence length="520" mass="57905">MEKYKKIIFATLTIAMMVVVVWGCNKGFLDKKPIGQYTIETYFTDEAKAFQAVVGVYDVSGWDKTFDRMFWTLGDGASDDSNFGMNRDDGSPPYVDINPITDYANVAEAKFSPAFENMYKGFYEGINRANVAINGIETAPISDQKKARFIAECKALRAIYYFMLVNYYGGIPLFTKPINPGNADDVNMPRATARQVYDQIEKDLTEAIPALPTKQATIDEKMVGRVTKGAAGALLAKVFLFDKKYTEAAAAAQVVMSSGEYNLNPDYYANFVQATANGIESVWEIQRVENFTDNGGGWGPDSFDGTLTPIRVGCGNGMWGQNAPSGDLYSQFQPGDGRRKYTATTTDDVISGVTMCGNAGAPGMGKHVVPGKEISDYKRYDIIPLNWPLFRFSDVLLMRSEALMSEASVGAAAKDEAIDLLLRVRNRAGLTLPSKTDYQSYNNDELLRNIRNERRLELGMEAWRLLDLRRWGVDSLKNALIRVGKINTTTRPWEDHYMLYPIPQSEIELSKGIVKQTPGY</sequence>
<protein>
    <submittedName>
        <fullName evidence="8">SusD-like starch-binding protein associating with outer membrane</fullName>
    </submittedName>
</protein>
<evidence type="ECO:0000256" key="4">
    <source>
        <dbReference type="ARBA" id="ARBA00023136"/>
    </source>
</evidence>
<evidence type="ECO:0000256" key="2">
    <source>
        <dbReference type="ARBA" id="ARBA00006275"/>
    </source>
</evidence>
<dbReference type="CDD" id="cd08977">
    <property type="entry name" value="SusD"/>
    <property type="match status" value="1"/>
</dbReference>
<comment type="subcellular location">
    <subcellularLocation>
        <location evidence="1">Cell outer membrane</location>
    </subcellularLocation>
</comment>
<dbReference type="InterPro" id="IPR033985">
    <property type="entry name" value="SusD-like_N"/>
</dbReference>
<accession>A0A4Q7N681</accession>
<comment type="similarity">
    <text evidence="2">Belongs to the SusD family.</text>
</comment>